<feature type="transmembrane region" description="Helical" evidence="4">
    <location>
        <begin position="56"/>
        <end position="75"/>
    </location>
</feature>
<proteinExistence type="predicted"/>
<feature type="transmembrane region" description="Helical" evidence="4">
    <location>
        <begin position="87"/>
        <end position="105"/>
    </location>
</feature>
<feature type="transmembrane region" description="Helical" evidence="4">
    <location>
        <begin position="111"/>
        <end position="130"/>
    </location>
</feature>
<organism evidence="6">
    <name type="scientific">mine drainage metagenome</name>
    <dbReference type="NCBI Taxonomy" id="410659"/>
    <lineage>
        <taxon>unclassified sequences</taxon>
        <taxon>metagenomes</taxon>
        <taxon>ecological metagenomes</taxon>
    </lineage>
</organism>
<feature type="transmembrane region" description="Helical" evidence="4">
    <location>
        <begin position="302"/>
        <end position="325"/>
    </location>
</feature>
<dbReference type="InterPro" id="IPR009056">
    <property type="entry name" value="Cyt_c-like_dom"/>
</dbReference>
<keyword evidence="1" id="KW-0349">Heme</keyword>
<dbReference type="Pfam" id="PF13442">
    <property type="entry name" value="Cytochrome_CBB3"/>
    <property type="match status" value="1"/>
</dbReference>
<protein>
    <recommendedName>
        <fullName evidence="5">Cytochrome c domain-containing protein</fullName>
    </recommendedName>
</protein>
<evidence type="ECO:0000256" key="2">
    <source>
        <dbReference type="ARBA" id="ARBA00022723"/>
    </source>
</evidence>
<evidence type="ECO:0000256" key="4">
    <source>
        <dbReference type="SAM" id="Phobius"/>
    </source>
</evidence>
<dbReference type="InterPro" id="IPR036909">
    <property type="entry name" value="Cyt_c-like_dom_sf"/>
</dbReference>
<feature type="transmembrane region" description="Helical" evidence="4">
    <location>
        <begin position="337"/>
        <end position="358"/>
    </location>
</feature>
<feature type="transmembrane region" description="Helical" evidence="4">
    <location>
        <begin position="250"/>
        <end position="269"/>
    </location>
</feature>
<accession>E6PXC7</accession>
<dbReference type="GO" id="GO:0020037">
    <property type="term" value="F:heme binding"/>
    <property type="evidence" value="ECO:0007669"/>
    <property type="project" value="InterPro"/>
</dbReference>
<dbReference type="SUPFAM" id="SSF46626">
    <property type="entry name" value="Cytochrome c"/>
    <property type="match status" value="2"/>
</dbReference>
<feature type="transmembrane region" description="Helical" evidence="4">
    <location>
        <begin position="364"/>
        <end position="386"/>
    </location>
</feature>
<gene>
    <name evidence="6" type="ORF">CARN3_0524</name>
</gene>
<evidence type="ECO:0000313" key="6">
    <source>
        <dbReference type="EMBL" id="CBH99586.1"/>
    </source>
</evidence>
<evidence type="ECO:0000256" key="1">
    <source>
        <dbReference type="ARBA" id="ARBA00022617"/>
    </source>
</evidence>
<comment type="caution">
    <text evidence="6">The sequence shown here is derived from an EMBL/GenBank/DDBJ whole genome shotgun (WGS) entry which is preliminary data.</text>
</comment>
<sequence length="700" mass="74912">MNEDEHRRTHAARLPLSFSGLRGVLLVAVTYVYFLIFAQFGFLARLAELHLTDDRLKLVMAAMALGGIAVSLLAPRVRWLACPQCRLRGALLGCAVAALLSLLTMNASGAIAVAGLIGLSLGLLTVTLVAHLPLWIGQRNPLARVALGTGLGYFLCNVPALFTASPGMVAMASAACCLAGVFLVGNPSKDTDSSIGPELRSLVFPVAQKAPAFLLVLAWFTALIWLDSAAFYIIQHAPQLKAGTWQGDPHLWRAGLLHLVAALLSAWMLARRGLVVTLATALGVLGAACLLLAHPIEIPLAALLYPVGVSLYSVALVAYPSLLMVSVDHAQTARRAGYLYALAGWFGSAMGIGMAQHLMHIPPAFVVCAALLFAVPMALTTLRAIPTQAATTQAGNSQPGTAQARRSTLLPLLAIPAVLAASWGIYRITSVHVSPRATAPDTSALTAAIARGRRVYIAEGCIHCHSQYVRPNTADVLMWGPASDVEAIRREQPPLIGNRRQGPDLSQVGARRSSLWLRIHFYRPRDISYQSPMPSYAYLFTPQSAGHNTRGDDLIAYLLSLGHPGPWNPAVTAWQPSAQAWGAANRQSGETLFQHSCATCHLLDGTARRKWSASFHRLPPNLFSNPLPHFPASMDEDAQRIEIARIVKFGLPGTDMAGHEYLPDAQIAALAEWLVSKRQANSQTTANSIAVSGAAPSKIR</sequence>
<dbReference type="SUPFAM" id="SSF103473">
    <property type="entry name" value="MFS general substrate transporter"/>
    <property type="match status" value="1"/>
</dbReference>
<keyword evidence="4" id="KW-0812">Transmembrane</keyword>
<dbReference type="Gene3D" id="1.10.760.10">
    <property type="entry name" value="Cytochrome c-like domain"/>
    <property type="match status" value="2"/>
</dbReference>
<name>E6PXC7_9ZZZZ</name>
<feature type="transmembrane region" description="Helical" evidence="4">
    <location>
        <begin position="407"/>
        <end position="426"/>
    </location>
</feature>
<dbReference type="InterPro" id="IPR036259">
    <property type="entry name" value="MFS_trans_sf"/>
</dbReference>
<reference evidence="6" key="1">
    <citation type="submission" date="2009-10" db="EMBL/GenBank/DDBJ databases">
        <title>Diversity of trophic interactions inside an arsenic-rich microbial ecosystem.</title>
        <authorList>
            <person name="Bertin P.N."/>
            <person name="Heinrich-Salmeron A."/>
            <person name="Pelletier E."/>
            <person name="Goulhen-Chollet F."/>
            <person name="Arsene-Ploetze F."/>
            <person name="Gallien S."/>
            <person name="Calteau A."/>
            <person name="Vallenet D."/>
            <person name="Casiot C."/>
            <person name="Chane-Woon-Ming B."/>
            <person name="Giloteaux L."/>
            <person name="Barakat M."/>
            <person name="Bonnefoy V."/>
            <person name="Bruneel O."/>
            <person name="Chandler M."/>
            <person name="Cleiss J."/>
            <person name="Duran R."/>
            <person name="Elbaz-Poulichet F."/>
            <person name="Fonknechten N."/>
            <person name="Lauga B."/>
            <person name="Mornico D."/>
            <person name="Ortet P."/>
            <person name="Schaeffer C."/>
            <person name="Siguier P."/>
            <person name="Alexander Thil Smith A."/>
            <person name="Van Dorsselaer A."/>
            <person name="Weissenbach J."/>
            <person name="Medigue C."/>
            <person name="Le Paslier D."/>
        </authorList>
    </citation>
    <scope>NUCLEOTIDE SEQUENCE</scope>
</reference>
<feature type="transmembrane region" description="Helical" evidence="4">
    <location>
        <begin position="142"/>
        <end position="162"/>
    </location>
</feature>
<dbReference type="EMBL" id="CABN01000033">
    <property type="protein sequence ID" value="CBH99586.1"/>
    <property type="molecule type" value="Genomic_DNA"/>
</dbReference>
<feature type="transmembrane region" description="Helical" evidence="4">
    <location>
        <begin position="212"/>
        <end position="234"/>
    </location>
</feature>
<feature type="domain" description="Cytochrome c" evidence="5">
    <location>
        <begin position="447"/>
        <end position="562"/>
    </location>
</feature>
<dbReference type="PROSITE" id="PS51007">
    <property type="entry name" value="CYTC"/>
    <property type="match status" value="2"/>
</dbReference>
<dbReference type="GO" id="GO:0009055">
    <property type="term" value="F:electron transfer activity"/>
    <property type="evidence" value="ECO:0007669"/>
    <property type="project" value="InterPro"/>
</dbReference>
<dbReference type="GO" id="GO:0046872">
    <property type="term" value="F:metal ion binding"/>
    <property type="evidence" value="ECO:0007669"/>
    <property type="project" value="UniProtKB-KW"/>
</dbReference>
<keyword evidence="4" id="KW-0472">Membrane</keyword>
<feature type="transmembrane region" description="Helical" evidence="4">
    <location>
        <begin position="276"/>
        <end position="296"/>
    </location>
</feature>
<dbReference type="InterPro" id="IPR003468">
    <property type="entry name" value="Cyt_c_oxidase_monohaem-su/FixO"/>
</dbReference>
<evidence type="ECO:0000256" key="3">
    <source>
        <dbReference type="ARBA" id="ARBA00023004"/>
    </source>
</evidence>
<keyword evidence="3" id="KW-0408">Iron</keyword>
<dbReference type="Pfam" id="PF02433">
    <property type="entry name" value="FixO"/>
    <property type="match status" value="1"/>
</dbReference>
<feature type="transmembrane region" description="Helical" evidence="4">
    <location>
        <begin position="168"/>
        <end position="185"/>
    </location>
</feature>
<feature type="transmembrane region" description="Helical" evidence="4">
    <location>
        <begin position="21"/>
        <end position="44"/>
    </location>
</feature>
<dbReference type="AlphaFoldDB" id="E6PXC7"/>
<evidence type="ECO:0000259" key="5">
    <source>
        <dbReference type="PROSITE" id="PS51007"/>
    </source>
</evidence>
<keyword evidence="4" id="KW-1133">Transmembrane helix</keyword>
<feature type="domain" description="Cytochrome c" evidence="5">
    <location>
        <begin position="584"/>
        <end position="678"/>
    </location>
</feature>
<keyword evidence="2" id="KW-0479">Metal-binding</keyword>